<dbReference type="PANTHER" id="PTHR34605">
    <property type="entry name" value="PHAGE_INTEGRASE DOMAIN-CONTAINING PROTEIN"/>
    <property type="match status" value="1"/>
</dbReference>
<dbReference type="GO" id="GO:0015074">
    <property type="term" value="P:DNA integration"/>
    <property type="evidence" value="ECO:0007669"/>
    <property type="project" value="InterPro"/>
</dbReference>
<feature type="domain" description="Tyr recombinase" evidence="3">
    <location>
        <begin position="117"/>
        <end position="323"/>
    </location>
</feature>
<dbReference type="SUPFAM" id="SSF47823">
    <property type="entry name" value="lambda integrase-like, N-terminal domain"/>
    <property type="match status" value="1"/>
</dbReference>
<dbReference type="InterPro" id="IPR011010">
    <property type="entry name" value="DNA_brk_join_enz"/>
</dbReference>
<dbReference type="InterPro" id="IPR013762">
    <property type="entry name" value="Integrase-like_cat_sf"/>
</dbReference>
<dbReference type="PROSITE" id="PS51898">
    <property type="entry name" value="TYR_RECOMBINASE"/>
    <property type="match status" value="1"/>
</dbReference>
<dbReference type="Pfam" id="PF00589">
    <property type="entry name" value="Phage_integrase"/>
    <property type="match status" value="1"/>
</dbReference>
<sequence length="329" mass="36805">MDPKPTTRSTLRNTEKTLLADSANRYIHMATTDNTRRTYRAAIRSFERWGGRLPTQPATLAAYLSDQAVALNPRTLDVYLTALGRWHQTQGLRDPARDPGVRKTLEGIRRVHGRPKRQARALRLEHIAVFLQTLQQQPDSLKKHRDWALLQVGFFGAFRRSELVTIEVEDLSWEPEGLVVTLPRSKTDPHGEGLKRALPRGNGPVCPVSALENWLKRAGIHEGPVFRAVNRWDRLQPQALSGGSVNRILKALGETCDLDFVPTLSSHSFRRGLSTAAAREKVDFAQIKRQGGWKHDGTVRGYIEEGQQFTDNAASTLLAKVASLIEGSD</sequence>
<evidence type="ECO:0000313" key="5">
    <source>
        <dbReference type="EMBL" id="KKN81623.1"/>
    </source>
</evidence>
<organism evidence="5">
    <name type="scientific">marine sediment metagenome</name>
    <dbReference type="NCBI Taxonomy" id="412755"/>
    <lineage>
        <taxon>unclassified sequences</taxon>
        <taxon>metagenomes</taxon>
        <taxon>ecological metagenomes</taxon>
    </lineage>
</organism>
<feature type="domain" description="Core-binding (CB)" evidence="4">
    <location>
        <begin position="17"/>
        <end position="91"/>
    </location>
</feature>
<evidence type="ECO:0000256" key="1">
    <source>
        <dbReference type="ARBA" id="ARBA00023125"/>
    </source>
</evidence>
<dbReference type="PANTHER" id="PTHR34605:SF4">
    <property type="entry name" value="DNA ADENINE METHYLTRANSFERASE"/>
    <property type="match status" value="1"/>
</dbReference>
<dbReference type="Gene3D" id="1.10.443.10">
    <property type="entry name" value="Intergrase catalytic core"/>
    <property type="match status" value="1"/>
</dbReference>
<evidence type="ECO:0000259" key="4">
    <source>
        <dbReference type="PROSITE" id="PS51900"/>
    </source>
</evidence>
<dbReference type="SUPFAM" id="SSF56349">
    <property type="entry name" value="DNA breaking-rejoining enzymes"/>
    <property type="match status" value="1"/>
</dbReference>
<keyword evidence="1" id="KW-0238">DNA-binding</keyword>
<evidence type="ECO:0008006" key="6">
    <source>
        <dbReference type="Google" id="ProtNLM"/>
    </source>
</evidence>
<dbReference type="PROSITE" id="PS51900">
    <property type="entry name" value="CB"/>
    <property type="match status" value="1"/>
</dbReference>
<dbReference type="GO" id="GO:0006310">
    <property type="term" value="P:DNA recombination"/>
    <property type="evidence" value="ECO:0007669"/>
    <property type="project" value="UniProtKB-KW"/>
</dbReference>
<keyword evidence="2" id="KW-0233">DNA recombination</keyword>
<dbReference type="Gene3D" id="1.10.150.130">
    <property type="match status" value="1"/>
</dbReference>
<dbReference type="InterPro" id="IPR010998">
    <property type="entry name" value="Integrase_recombinase_N"/>
</dbReference>
<name>A0A0F9WS55_9ZZZZ</name>
<dbReference type="GO" id="GO:0003677">
    <property type="term" value="F:DNA binding"/>
    <property type="evidence" value="ECO:0007669"/>
    <property type="project" value="UniProtKB-KW"/>
</dbReference>
<dbReference type="InterPro" id="IPR044068">
    <property type="entry name" value="CB"/>
</dbReference>
<dbReference type="InterPro" id="IPR052925">
    <property type="entry name" value="Phage_Integrase-like_Recomb"/>
</dbReference>
<evidence type="ECO:0000259" key="3">
    <source>
        <dbReference type="PROSITE" id="PS51898"/>
    </source>
</evidence>
<protein>
    <recommendedName>
        <fullName evidence="6">Tyr recombinase domain-containing protein</fullName>
    </recommendedName>
</protein>
<evidence type="ECO:0000256" key="2">
    <source>
        <dbReference type="ARBA" id="ARBA00023172"/>
    </source>
</evidence>
<dbReference type="EMBL" id="LAZR01000212">
    <property type="protein sequence ID" value="KKN81623.1"/>
    <property type="molecule type" value="Genomic_DNA"/>
</dbReference>
<comment type="caution">
    <text evidence="5">The sequence shown here is derived from an EMBL/GenBank/DDBJ whole genome shotgun (WGS) entry which is preliminary data.</text>
</comment>
<dbReference type="AlphaFoldDB" id="A0A0F9WS55"/>
<reference evidence="5" key="1">
    <citation type="journal article" date="2015" name="Nature">
        <title>Complex archaea that bridge the gap between prokaryotes and eukaryotes.</title>
        <authorList>
            <person name="Spang A."/>
            <person name="Saw J.H."/>
            <person name="Jorgensen S.L."/>
            <person name="Zaremba-Niedzwiedzka K."/>
            <person name="Martijn J."/>
            <person name="Lind A.E."/>
            <person name="van Eijk R."/>
            <person name="Schleper C."/>
            <person name="Guy L."/>
            <person name="Ettema T.J."/>
        </authorList>
    </citation>
    <scope>NUCLEOTIDE SEQUENCE</scope>
</reference>
<dbReference type="InterPro" id="IPR002104">
    <property type="entry name" value="Integrase_catalytic"/>
</dbReference>
<proteinExistence type="predicted"/>
<gene>
    <name evidence="5" type="ORF">LCGC14_0316990</name>
</gene>
<dbReference type="CDD" id="cd00799">
    <property type="entry name" value="INT_Cre_C"/>
    <property type="match status" value="1"/>
</dbReference>
<accession>A0A0F9WS55</accession>